<dbReference type="AlphaFoldDB" id="H5V6S4"/>
<dbReference type="PANTHER" id="PTHR35462:SF2">
    <property type="entry name" value="TRANSMEMBRANE PROTEIN"/>
    <property type="match status" value="1"/>
</dbReference>
<feature type="chain" id="PRO_5003599641" description="Lipoprotein" evidence="1">
    <location>
        <begin position="20"/>
        <end position="107"/>
    </location>
</feature>
<dbReference type="Pfam" id="PF10043">
    <property type="entry name" value="DUF2279"/>
    <property type="match status" value="1"/>
</dbReference>
<dbReference type="PANTHER" id="PTHR35462">
    <property type="match status" value="1"/>
</dbReference>
<accession>H5V6S4</accession>
<dbReference type="EMBL" id="BAFF01000018">
    <property type="protein sequence ID" value="GAB53682.1"/>
    <property type="molecule type" value="Genomic_DNA"/>
</dbReference>
<dbReference type="GeneID" id="92827425"/>
<evidence type="ECO:0008006" key="4">
    <source>
        <dbReference type="Google" id="ProtNLM"/>
    </source>
</evidence>
<dbReference type="eggNOG" id="COG5544">
    <property type="taxonomic scope" value="Bacteria"/>
</dbReference>
<sequence length="107" mass="11651">MRLFSIMFLFILTGCSHTANDSWSGQDKAQHFIASAMLSAAGNEYGQHQGWSRDASAGFGVMFSIGLGASKELWDSRPAGTGWSWKDFAWDVAGAATGYSIWQLAQH</sequence>
<dbReference type="PROSITE" id="PS51257">
    <property type="entry name" value="PROKAR_LIPOPROTEIN"/>
    <property type="match status" value="1"/>
</dbReference>
<comment type="caution">
    <text evidence="2">The sequence shown here is derived from an EMBL/GenBank/DDBJ whole genome shotgun (WGS) entry which is preliminary data.</text>
</comment>
<dbReference type="PIRSF" id="PIRSF034456">
    <property type="entry name" value="UCP034456"/>
    <property type="match status" value="1"/>
</dbReference>
<protein>
    <recommendedName>
        <fullName evidence="4">Lipoprotein</fullName>
    </recommendedName>
</protein>
<keyword evidence="1" id="KW-0732">Signal</keyword>
<dbReference type="InterPro" id="IPR018736">
    <property type="entry name" value="DUF2279_periplasmic_lipo"/>
</dbReference>
<proteinExistence type="predicted"/>
<organism evidence="2 3">
    <name type="scientific">Atlantibacter hermannii NBRC 105704</name>
    <dbReference type="NCBI Taxonomy" id="1115512"/>
    <lineage>
        <taxon>Bacteria</taxon>
        <taxon>Pseudomonadati</taxon>
        <taxon>Pseudomonadota</taxon>
        <taxon>Gammaproteobacteria</taxon>
        <taxon>Enterobacterales</taxon>
        <taxon>Enterobacteriaceae</taxon>
        <taxon>Atlantibacter</taxon>
    </lineage>
</organism>
<evidence type="ECO:0000313" key="2">
    <source>
        <dbReference type="EMBL" id="GAB53682.1"/>
    </source>
</evidence>
<dbReference type="InterPro" id="IPR017028">
    <property type="entry name" value="UCP034456"/>
</dbReference>
<name>H5V6S4_ATLHE</name>
<evidence type="ECO:0000313" key="3">
    <source>
        <dbReference type="Proteomes" id="UP000010297"/>
    </source>
</evidence>
<evidence type="ECO:0000256" key="1">
    <source>
        <dbReference type="SAM" id="SignalP"/>
    </source>
</evidence>
<gene>
    <name evidence="2" type="primary">yfiM</name>
    <name evidence="2" type="ORF">EH105704_18_00600</name>
</gene>
<dbReference type="Proteomes" id="UP000010297">
    <property type="component" value="Unassembled WGS sequence"/>
</dbReference>
<reference evidence="2 3" key="1">
    <citation type="submission" date="2012-02" db="EMBL/GenBank/DDBJ databases">
        <title>Whole genome shotgun sequence of Escherichia hermannii NBRC 105704.</title>
        <authorList>
            <person name="Yoshida I."/>
            <person name="Hosoyama A."/>
            <person name="Tsuchikane K."/>
            <person name="Katsumata H."/>
            <person name="Yamazaki S."/>
            <person name="Fujita N."/>
        </authorList>
    </citation>
    <scope>NUCLEOTIDE SEQUENCE [LARGE SCALE GENOMIC DNA]</scope>
    <source>
        <strain evidence="2 3">NBRC 105704</strain>
    </source>
</reference>
<keyword evidence="3" id="KW-1185">Reference proteome</keyword>
<dbReference type="RefSeq" id="WP_002438135.1">
    <property type="nucleotide sequence ID" value="NZ_BAFF01000018.1"/>
</dbReference>
<feature type="signal peptide" evidence="1">
    <location>
        <begin position="1"/>
        <end position="19"/>
    </location>
</feature>
<dbReference type="NCBIfam" id="NF008028">
    <property type="entry name" value="PRK10759.1"/>
    <property type="match status" value="1"/>
</dbReference>